<organism evidence="1 2">
    <name type="scientific">Oryzomonas sagensis</name>
    <dbReference type="NCBI Taxonomy" id="2603857"/>
    <lineage>
        <taxon>Bacteria</taxon>
        <taxon>Pseudomonadati</taxon>
        <taxon>Thermodesulfobacteriota</taxon>
        <taxon>Desulfuromonadia</taxon>
        <taxon>Geobacterales</taxon>
        <taxon>Geobacteraceae</taxon>
        <taxon>Oryzomonas</taxon>
    </lineage>
</organism>
<dbReference type="Gene3D" id="3.40.50.150">
    <property type="entry name" value="Vaccinia Virus protein VP39"/>
    <property type="match status" value="1"/>
</dbReference>
<keyword evidence="1" id="KW-0808">Transferase</keyword>
<comment type="caution">
    <text evidence="1">The sequence shown here is derived from an EMBL/GenBank/DDBJ whole genome shotgun (WGS) entry which is preliminary data.</text>
</comment>
<proteinExistence type="predicted"/>
<sequence length="199" mass="22069">MGYHRAGFDVTGVDINPQPRYPFRFIQGDALEYLAAHGHEFDAIHASPPCQAYTAMKTMPKYKDGHPDFVGATRGLLKKIGKPFVIENVPGSPLKAQLMLCGTMFGLGITAADLQRHRYFETSFDVGLVPCCDHRKRAIGVYGNAGGRSLRDGITQFSTAEWREAMGIDWMNGKGLAQAIPPAYTEWIGRQLMEYLNTL</sequence>
<dbReference type="EMBL" id="VZRA01000004">
    <property type="protein sequence ID" value="KAB0669110.1"/>
    <property type="molecule type" value="Genomic_DNA"/>
</dbReference>
<dbReference type="GO" id="GO:0008168">
    <property type="term" value="F:methyltransferase activity"/>
    <property type="evidence" value="ECO:0007669"/>
    <property type="project" value="UniProtKB-KW"/>
</dbReference>
<reference evidence="1 2" key="1">
    <citation type="journal article" date="2020" name="Microorganisms">
        <title>Description of Three Novel Members in the Family Geobacteraceae, Oryzomonas japonicum gen. nov., sp. nov., Oryzomonas sagensis sp. nov., and Oryzomonas ruber sp. nov.</title>
        <authorList>
            <person name="Xu Z."/>
            <person name="Masuda Y."/>
            <person name="Hayakawa C."/>
            <person name="Ushijima N."/>
            <person name="Kawano K."/>
            <person name="Shiratori Y."/>
            <person name="Senoo K."/>
            <person name="Itoh H."/>
        </authorList>
    </citation>
    <scope>NUCLEOTIDE SEQUENCE [LARGE SCALE GENOMIC DNA]</scope>
    <source>
        <strain evidence="1 2">Red100</strain>
    </source>
</reference>
<keyword evidence="2" id="KW-1185">Reference proteome</keyword>
<protein>
    <submittedName>
        <fullName evidence="1">DNA cytosine methyltransferase</fullName>
    </submittedName>
</protein>
<dbReference type="SUPFAM" id="SSF53335">
    <property type="entry name" value="S-adenosyl-L-methionine-dependent methyltransferases"/>
    <property type="match status" value="1"/>
</dbReference>
<evidence type="ECO:0000313" key="2">
    <source>
        <dbReference type="Proteomes" id="UP000798046"/>
    </source>
</evidence>
<accession>A0ABQ6TLL3</accession>
<name>A0ABQ6TLL3_9BACT</name>
<keyword evidence="1" id="KW-0489">Methyltransferase</keyword>
<dbReference type="GO" id="GO:0032259">
    <property type="term" value="P:methylation"/>
    <property type="evidence" value="ECO:0007669"/>
    <property type="project" value="UniProtKB-KW"/>
</dbReference>
<gene>
    <name evidence="1" type="ORF">F6V30_14095</name>
</gene>
<dbReference type="InterPro" id="IPR029063">
    <property type="entry name" value="SAM-dependent_MTases_sf"/>
</dbReference>
<dbReference type="Proteomes" id="UP000798046">
    <property type="component" value="Unassembled WGS sequence"/>
</dbReference>
<evidence type="ECO:0000313" key="1">
    <source>
        <dbReference type="EMBL" id="KAB0669110.1"/>
    </source>
</evidence>